<protein>
    <submittedName>
        <fullName evidence="1">Uncharacterized protein</fullName>
    </submittedName>
</protein>
<organism evidence="1">
    <name type="scientific">Klebsiella sp. T5-5</name>
    <dbReference type="NCBI Taxonomy" id="1778875"/>
    <lineage>
        <taxon>Bacteria</taxon>
        <taxon>Pseudomonadati</taxon>
        <taxon>Pseudomonadota</taxon>
        <taxon>Gammaproteobacteria</taxon>
        <taxon>Enterobacterales</taxon>
        <taxon>Enterobacteriaceae</taxon>
        <taxon>Klebsiella/Raoultella group</taxon>
        <taxon>Klebsiella</taxon>
    </lineage>
</organism>
<dbReference type="EMBL" id="KU505141">
    <property type="protein sequence ID" value="AMK07502.1"/>
    <property type="molecule type" value="Genomic_DNA"/>
</dbReference>
<sequence length="63" mass="7510">MTIRYKEFNYLKADIKFKHIAPGFVSYLKSETLFLFLMKSPVHFSQLRIFCIKIHQIIEESLG</sequence>
<reference evidence="1" key="1">
    <citation type="journal article" date="2016" name="BMC Genomics">
        <title>A multi-substrate approach for functional metagenomics-based screening for (hemi)cellulases in two wheat straw-degrading microbial consortia unveils novel thermoalkaliphilic enzymes.</title>
        <authorList>
            <person name="Maruthamuthu M."/>
            <person name="Jimenez D.J."/>
            <person name="Stevens P."/>
            <person name="van Elsas J.D."/>
        </authorList>
    </citation>
    <scope>NUCLEOTIDE SEQUENCE</scope>
    <source>
        <strain evidence="1">T5-5Contig2</strain>
    </source>
</reference>
<proteinExistence type="predicted"/>
<accession>A0A126QG19</accession>
<name>A0A126QG19_9ENTR</name>
<evidence type="ECO:0000313" key="1">
    <source>
        <dbReference type="EMBL" id="AMK07502.1"/>
    </source>
</evidence>
<dbReference type="AlphaFoldDB" id="A0A126QG19"/>